<dbReference type="Proteomes" id="UP000053127">
    <property type="component" value="Unassembled WGS sequence"/>
</dbReference>
<reference evidence="8 9" key="1">
    <citation type="submission" date="2015-10" db="EMBL/GenBank/DDBJ databases">
        <title>Draft genome sequence of Streptomyces yokosukanensis DSM 40224, type strain for the species Streptomyces yokosukanensis.</title>
        <authorList>
            <person name="Ruckert C."/>
            <person name="Winkler A."/>
            <person name="Kalinowski J."/>
            <person name="Kampfer P."/>
            <person name="Glaeser S."/>
        </authorList>
    </citation>
    <scope>NUCLEOTIDE SEQUENCE [LARGE SCALE GENOMIC DNA]</scope>
    <source>
        <strain evidence="8 9">DSM 40224</strain>
    </source>
</reference>
<keyword evidence="2" id="KW-0813">Transport</keyword>
<comment type="subcellular location">
    <subcellularLocation>
        <location evidence="1">Cell inner membrane</location>
        <topology evidence="1">Multi-pass membrane protein</topology>
    </subcellularLocation>
</comment>
<evidence type="ECO:0000313" key="9">
    <source>
        <dbReference type="Proteomes" id="UP000053127"/>
    </source>
</evidence>
<evidence type="ECO:0000256" key="2">
    <source>
        <dbReference type="ARBA" id="ARBA00022448"/>
    </source>
</evidence>
<dbReference type="PANTHER" id="PTHR23513:SF9">
    <property type="entry name" value="ENTEROBACTIN EXPORTER ENTS"/>
    <property type="match status" value="1"/>
</dbReference>
<dbReference type="GO" id="GO:0005886">
    <property type="term" value="C:plasma membrane"/>
    <property type="evidence" value="ECO:0007669"/>
    <property type="project" value="UniProtKB-SubCell"/>
</dbReference>
<feature type="transmembrane region" description="Helical" evidence="7">
    <location>
        <begin position="108"/>
        <end position="132"/>
    </location>
</feature>
<gene>
    <name evidence="8" type="ORF">AQI95_29080</name>
</gene>
<sequence>MRARIARHARRPAPSLVRGVYLPRTADGAAFAMTTYGVPLLVLAVTGSAALTGLAFTLEWVPRLAAFTVAGTVVDRHGTARVFRTACAARALVVLTAALLLADPRIGVPGAVTVMALAPLTGFLTEFSYVAAETVGGEASRAAGAGAHRVQSVLLAIDQSAMLAGPLVCGLLLQHGGPAVMLATLAAFSLLAATLSSRWRTDPSGEPMGKNGLQAGWRTLRSLPALAWLIGGLLVSNTAIALLQAAMPVIVVSEMGRSSADAGLIWSAAAVASLLAIATCRRAIDRWGLWPVGGVAGAVAAAATLAVAQAHTYGGYILLIAVLMAGEGGLTVVLRTLRSRLIPPQVFGSTLAVTILLLLLPFPAAGLLVAVIPPGLLGHAIGACAALQALGLAVAFTKLRTLPGLRLPAA</sequence>
<proteinExistence type="predicted"/>
<feature type="transmembrane region" description="Helical" evidence="7">
    <location>
        <begin position="287"/>
        <end position="307"/>
    </location>
</feature>
<dbReference type="GO" id="GO:0022857">
    <property type="term" value="F:transmembrane transporter activity"/>
    <property type="evidence" value="ECO:0007669"/>
    <property type="project" value="InterPro"/>
</dbReference>
<evidence type="ECO:0000256" key="1">
    <source>
        <dbReference type="ARBA" id="ARBA00004429"/>
    </source>
</evidence>
<evidence type="ECO:0000256" key="3">
    <source>
        <dbReference type="ARBA" id="ARBA00022475"/>
    </source>
</evidence>
<dbReference type="SUPFAM" id="SSF103473">
    <property type="entry name" value="MFS general substrate transporter"/>
    <property type="match status" value="1"/>
</dbReference>
<feature type="transmembrane region" description="Helical" evidence="7">
    <location>
        <begin position="82"/>
        <end position="102"/>
    </location>
</feature>
<evidence type="ECO:0000256" key="7">
    <source>
        <dbReference type="SAM" id="Phobius"/>
    </source>
</evidence>
<organism evidence="8 9">
    <name type="scientific">Streptomyces yokosukanensis</name>
    <dbReference type="NCBI Taxonomy" id="67386"/>
    <lineage>
        <taxon>Bacteria</taxon>
        <taxon>Bacillati</taxon>
        <taxon>Actinomycetota</taxon>
        <taxon>Actinomycetes</taxon>
        <taxon>Kitasatosporales</taxon>
        <taxon>Streptomycetaceae</taxon>
        <taxon>Streptomyces</taxon>
    </lineage>
</organism>
<feature type="transmembrane region" description="Helical" evidence="7">
    <location>
        <begin position="376"/>
        <end position="396"/>
    </location>
</feature>
<dbReference type="InterPro" id="IPR011701">
    <property type="entry name" value="MFS"/>
</dbReference>
<feature type="transmembrane region" description="Helical" evidence="7">
    <location>
        <begin position="313"/>
        <end position="334"/>
    </location>
</feature>
<feature type="transmembrane region" description="Helical" evidence="7">
    <location>
        <begin position="220"/>
        <end position="243"/>
    </location>
</feature>
<protein>
    <submittedName>
        <fullName evidence="8">MFS transporter</fullName>
    </submittedName>
</protein>
<feature type="transmembrane region" description="Helical" evidence="7">
    <location>
        <begin position="346"/>
        <end position="370"/>
    </location>
</feature>
<dbReference type="InterPro" id="IPR036259">
    <property type="entry name" value="MFS_trans_sf"/>
</dbReference>
<evidence type="ECO:0000256" key="6">
    <source>
        <dbReference type="ARBA" id="ARBA00023136"/>
    </source>
</evidence>
<evidence type="ECO:0000256" key="5">
    <source>
        <dbReference type="ARBA" id="ARBA00022989"/>
    </source>
</evidence>
<keyword evidence="9" id="KW-1185">Reference proteome</keyword>
<feature type="transmembrane region" description="Helical" evidence="7">
    <location>
        <begin position="179"/>
        <end position="199"/>
    </location>
</feature>
<accession>A0A124HEX9</accession>
<comment type="caution">
    <text evidence="8">The sequence shown here is derived from an EMBL/GenBank/DDBJ whole genome shotgun (WGS) entry which is preliminary data.</text>
</comment>
<keyword evidence="4 7" id="KW-0812">Transmembrane</keyword>
<name>A0A124HEX9_9ACTN</name>
<dbReference type="PANTHER" id="PTHR23513">
    <property type="entry name" value="INTEGRAL MEMBRANE EFFLUX PROTEIN-RELATED"/>
    <property type="match status" value="1"/>
</dbReference>
<evidence type="ECO:0000313" key="8">
    <source>
        <dbReference type="EMBL" id="KUN02127.1"/>
    </source>
</evidence>
<evidence type="ECO:0000256" key="4">
    <source>
        <dbReference type="ARBA" id="ARBA00022692"/>
    </source>
</evidence>
<dbReference type="RefSeq" id="WP_067130195.1">
    <property type="nucleotide sequence ID" value="NZ_KQ948217.1"/>
</dbReference>
<dbReference type="EMBL" id="LMWN01000040">
    <property type="protein sequence ID" value="KUN02127.1"/>
    <property type="molecule type" value="Genomic_DNA"/>
</dbReference>
<keyword evidence="6 7" id="KW-0472">Membrane</keyword>
<dbReference type="AlphaFoldDB" id="A0A124HEX9"/>
<dbReference type="Pfam" id="PF07690">
    <property type="entry name" value="MFS_1"/>
    <property type="match status" value="1"/>
</dbReference>
<feature type="transmembrane region" description="Helical" evidence="7">
    <location>
        <begin position="263"/>
        <end position="280"/>
    </location>
</feature>
<feature type="transmembrane region" description="Helical" evidence="7">
    <location>
        <begin position="40"/>
        <end position="61"/>
    </location>
</feature>
<dbReference type="Gene3D" id="1.20.1250.20">
    <property type="entry name" value="MFS general substrate transporter like domains"/>
    <property type="match status" value="2"/>
</dbReference>
<keyword evidence="3" id="KW-1003">Cell membrane</keyword>
<keyword evidence="5 7" id="KW-1133">Transmembrane helix</keyword>
<dbReference type="STRING" id="67386.AQI95_29080"/>